<dbReference type="EMBL" id="HBHW01024367">
    <property type="protein sequence ID" value="CAE0050771.1"/>
    <property type="molecule type" value="Transcribed_RNA"/>
</dbReference>
<dbReference type="Pfam" id="PF12146">
    <property type="entry name" value="Hydrolase_4"/>
    <property type="match status" value="1"/>
</dbReference>
<proteinExistence type="predicted"/>
<name>A0A7S2ZU47_9RHOD</name>
<dbReference type="InterPro" id="IPR051044">
    <property type="entry name" value="MAG_DAG_Lipase"/>
</dbReference>
<evidence type="ECO:0000313" key="2">
    <source>
        <dbReference type="EMBL" id="CAE0050765.1"/>
    </source>
</evidence>
<dbReference type="InterPro" id="IPR022742">
    <property type="entry name" value="Hydrolase_4"/>
</dbReference>
<dbReference type="EMBL" id="HBHW01024361">
    <property type="protein sequence ID" value="CAE0050765.1"/>
    <property type="molecule type" value="Transcribed_RNA"/>
</dbReference>
<protein>
    <recommendedName>
        <fullName evidence="1">Serine aminopeptidase S33 domain-containing protein</fullName>
    </recommendedName>
</protein>
<accession>A0A7S2ZU47</accession>
<reference evidence="5" key="1">
    <citation type="submission" date="2021-01" db="EMBL/GenBank/DDBJ databases">
        <authorList>
            <person name="Corre E."/>
            <person name="Pelletier E."/>
            <person name="Niang G."/>
            <person name="Scheremetjew M."/>
            <person name="Finn R."/>
            <person name="Kale V."/>
            <person name="Holt S."/>
            <person name="Cochrane G."/>
            <person name="Meng A."/>
            <person name="Brown T."/>
            <person name="Cohen L."/>
        </authorList>
    </citation>
    <scope>NUCLEOTIDE SEQUENCE</scope>
    <source>
        <strain evidence="5">CCMP 769</strain>
    </source>
</reference>
<sequence length="348" mass="38146">MKLEGLSFVFSGGLVEPGLKVDGLSSCARLRRSNIVRMGALNSGEGFNGEYVASARDPSRKIFYRRRGPEGTPASGLLIVHGYLWHSAWFWELARDLSQEALTEVHAIDLPSHGLSDNIDGLRAYAKTSDDFLDEIEAALERLRSTLPDGAPVFILAESFGAVLVLLLNLNPRFSDLFQGVVLCSPVLKPNEDIVPPRILLTIMGLMRNVFPTAVLPGQAVSGTTWADAFGDPVAVELSQNDPLVGYGEPMRLAFAASMFDAIDRIVAGLGSMKLRNLLILHNEGDTRTSISNAELIMKEVQVTGRKKLVRIPGRGHQVFQDAPERRLEHIREVVSFVKEMTAQKASQ</sequence>
<feature type="domain" description="Serine aminopeptidase S33" evidence="1">
    <location>
        <begin position="76"/>
        <end position="322"/>
    </location>
</feature>
<dbReference type="PANTHER" id="PTHR11614">
    <property type="entry name" value="PHOSPHOLIPASE-RELATED"/>
    <property type="match status" value="1"/>
</dbReference>
<evidence type="ECO:0000313" key="5">
    <source>
        <dbReference type="EMBL" id="CAE0050771.1"/>
    </source>
</evidence>
<dbReference type="EMBL" id="HBHW01024366">
    <property type="protein sequence ID" value="CAE0050770.1"/>
    <property type="molecule type" value="Transcribed_RNA"/>
</dbReference>
<evidence type="ECO:0000313" key="4">
    <source>
        <dbReference type="EMBL" id="CAE0050770.1"/>
    </source>
</evidence>
<dbReference type="Gene3D" id="3.40.50.1820">
    <property type="entry name" value="alpha/beta hydrolase"/>
    <property type="match status" value="1"/>
</dbReference>
<dbReference type="SUPFAM" id="SSF53474">
    <property type="entry name" value="alpha/beta-Hydrolases"/>
    <property type="match status" value="1"/>
</dbReference>
<evidence type="ECO:0000259" key="1">
    <source>
        <dbReference type="Pfam" id="PF12146"/>
    </source>
</evidence>
<dbReference type="InterPro" id="IPR029058">
    <property type="entry name" value="AB_hydrolase_fold"/>
</dbReference>
<organism evidence="5">
    <name type="scientific">Rhodosorus marinus</name>
    <dbReference type="NCBI Taxonomy" id="101924"/>
    <lineage>
        <taxon>Eukaryota</taxon>
        <taxon>Rhodophyta</taxon>
        <taxon>Stylonematophyceae</taxon>
        <taxon>Stylonematales</taxon>
        <taxon>Stylonemataceae</taxon>
        <taxon>Rhodosorus</taxon>
    </lineage>
</organism>
<evidence type="ECO:0000313" key="3">
    <source>
        <dbReference type="EMBL" id="CAE0050769.1"/>
    </source>
</evidence>
<dbReference type="EMBL" id="HBHW01024365">
    <property type="protein sequence ID" value="CAE0050769.1"/>
    <property type="molecule type" value="Transcribed_RNA"/>
</dbReference>
<gene>
    <name evidence="2" type="ORF">RMAR00112_LOCUS18765</name>
    <name evidence="3" type="ORF">RMAR00112_LOCUS18769</name>
    <name evidence="4" type="ORF">RMAR00112_LOCUS18770</name>
    <name evidence="5" type="ORF">RMAR00112_LOCUS18771</name>
</gene>
<dbReference type="AlphaFoldDB" id="A0A7S2ZU47"/>